<feature type="transmembrane region" description="Helical" evidence="1">
    <location>
        <begin position="20"/>
        <end position="40"/>
    </location>
</feature>
<evidence type="ECO:0008006" key="3">
    <source>
        <dbReference type="Google" id="ProtNLM"/>
    </source>
</evidence>
<protein>
    <recommendedName>
        <fullName evidence="3">DUF3953 domain-containing protein</fullName>
    </recommendedName>
</protein>
<keyword evidence="1" id="KW-1133">Transmembrane helix</keyword>
<dbReference type="AlphaFoldDB" id="A0A644ZD34"/>
<keyword evidence="1" id="KW-0812">Transmembrane</keyword>
<dbReference type="EMBL" id="VSSQ01008207">
    <property type="protein sequence ID" value="MPM38208.1"/>
    <property type="molecule type" value="Genomic_DNA"/>
</dbReference>
<comment type="caution">
    <text evidence="2">The sequence shown here is derived from an EMBL/GenBank/DDBJ whole genome shotgun (WGS) entry which is preliminary data.</text>
</comment>
<proteinExistence type="predicted"/>
<reference evidence="2" key="1">
    <citation type="submission" date="2019-08" db="EMBL/GenBank/DDBJ databases">
        <authorList>
            <person name="Kucharzyk K."/>
            <person name="Murdoch R.W."/>
            <person name="Higgins S."/>
            <person name="Loffler F."/>
        </authorList>
    </citation>
    <scope>NUCLEOTIDE SEQUENCE</scope>
</reference>
<keyword evidence="1" id="KW-0472">Membrane</keyword>
<name>A0A644ZD34_9ZZZZ</name>
<accession>A0A644ZD34</accession>
<evidence type="ECO:0000256" key="1">
    <source>
        <dbReference type="SAM" id="Phobius"/>
    </source>
</evidence>
<feature type="transmembrane region" description="Helical" evidence="1">
    <location>
        <begin position="70"/>
        <end position="91"/>
    </location>
</feature>
<gene>
    <name evidence="2" type="ORF">SDC9_84837</name>
</gene>
<organism evidence="2">
    <name type="scientific">bioreactor metagenome</name>
    <dbReference type="NCBI Taxonomy" id="1076179"/>
    <lineage>
        <taxon>unclassified sequences</taxon>
        <taxon>metagenomes</taxon>
        <taxon>ecological metagenomes</taxon>
    </lineage>
</organism>
<sequence>MENIKDIWSQKQAYEKVLSVMGIICSLSIIILAGMQILGIWKTAINVFEPLLGVLMLIQAIQYWKKNKLVAIFSLCVAIFIFLVAIFIFVIR</sequence>
<evidence type="ECO:0000313" key="2">
    <source>
        <dbReference type="EMBL" id="MPM38208.1"/>
    </source>
</evidence>